<dbReference type="AlphaFoldDB" id="D7WAN8"/>
<evidence type="ECO:0000313" key="1">
    <source>
        <dbReference type="EMBL" id="EFK54919.1"/>
    </source>
</evidence>
<comment type="caution">
    <text evidence="1">The sequence shown here is derived from an EMBL/GenBank/DDBJ whole genome shotgun (WGS) entry which is preliminary data.</text>
</comment>
<sequence length="273" mass="27980">MTLVTPASIIIFVSGTSVRKVDVEALAGLAAASGSAAPAGPASSARTEQIAQLRARMAQIGGEVPDQLGGPHAGHIARADVLELGTQFENILPGGGLPRHAVTHMSDTPALVVEMLLQITEVGGYVGVVGWPELSYAALPPECLNRVIAVPDPGVDPLGITGVLVEGLDLVVFRTRARVELSPVRARPLLGKLRKGRAALMLVGATVPSPALTVTGDVQEFRGIGRGTGRITGLDIRVRAQPKSAHPASGTVTVGQARETVAAPAAPALKVVT</sequence>
<dbReference type="Proteomes" id="UP000004208">
    <property type="component" value="Unassembled WGS sequence"/>
</dbReference>
<dbReference type="EMBL" id="ACLJ02000001">
    <property type="protein sequence ID" value="EFK54919.1"/>
    <property type="molecule type" value="Genomic_DNA"/>
</dbReference>
<dbReference type="eggNOG" id="COG4544">
    <property type="taxonomic scope" value="Bacteria"/>
</dbReference>
<organism evidence="1 2">
    <name type="scientific">Corynebacterium genitalium ATCC 33030</name>
    <dbReference type="NCBI Taxonomy" id="585529"/>
    <lineage>
        <taxon>Bacteria</taxon>
        <taxon>Bacillati</taxon>
        <taxon>Actinomycetota</taxon>
        <taxon>Actinomycetes</taxon>
        <taxon>Mycobacteriales</taxon>
        <taxon>Corynebacteriaceae</taxon>
        <taxon>Corynebacterium</taxon>
    </lineage>
</organism>
<protein>
    <submittedName>
        <fullName evidence="1">Uncharacterized protein</fullName>
    </submittedName>
</protein>
<reference evidence="1" key="1">
    <citation type="submission" date="2010-06" db="EMBL/GenBank/DDBJ databases">
        <authorList>
            <person name="Muzny D."/>
            <person name="Qin X."/>
            <person name="Buhay C."/>
            <person name="Dugan-Rocha S."/>
            <person name="Ding Y."/>
            <person name="Chen G."/>
            <person name="Hawes A."/>
            <person name="Holder M."/>
            <person name="Jhangiani S."/>
            <person name="Johnson A."/>
            <person name="Khan Z."/>
            <person name="Li Z."/>
            <person name="Liu W."/>
            <person name="Liu X."/>
            <person name="Perez L."/>
            <person name="Shen H."/>
            <person name="Wang Q."/>
            <person name="Watt J."/>
            <person name="Xi L."/>
            <person name="Xin Y."/>
            <person name="Zhou J."/>
            <person name="Deng J."/>
            <person name="Jiang H."/>
            <person name="Liu Y."/>
            <person name="Qu J."/>
            <person name="Song X.-Z."/>
            <person name="Zhang L."/>
            <person name="Villasana D."/>
            <person name="Johnson A."/>
            <person name="Liu J."/>
            <person name="Liyanage D."/>
            <person name="Lorensuhewa L."/>
            <person name="Robinson T."/>
            <person name="Song A."/>
            <person name="Song B.-B."/>
            <person name="Dinh H."/>
            <person name="Thornton R."/>
            <person name="Coyle M."/>
            <person name="Francisco L."/>
            <person name="Jackson L."/>
            <person name="Javaid M."/>
            <person name="Korchina V."/>
            <person name="Kovar C."/>
            <person name="Mata R."/>
            <person name="Mathew T."/>
            <person name="Ngo R."/>
            <person name="Nguyen L."/>
            <person name="Nguyen N."/>
            <person name="Okwuonu G."/>
            <person name="Ongeri F."/>
            <person name="Pham C."/>
            <person name="Simmons D."/>
            <person name="Wilczek-Boney K."/>
            <person name="Hale W."/>
            <person name="Jakkamsetti A."/>
            <person name="Pham P."/>
            <person name="Ruth R."/>
            <person name="San Lucas F."/>
            <person name="Warren J."/>
            <person name="Zhang J."/>
            <person name="Zhao Z."/>
            <person name="Zhou C."/>
            <person name="Zhu D."/>
            <person name="Lee S."/>
            <person name="Bess C."/>
            <person name="Blankenburg K."/>
            <person name="Forbes L."/>
            <person name="Fu Q."/>
            <person name="Gubbala S."/>
            <person name="Hirani K."/>
            <person name="Jayaseelan J.C."/>
            <person name="Lara F."/>
            <person name="Munidasa M."/>
            <person name="Palculict T."/>
            <person name="Patil S."/>
            <person name="Pu L.-L."/>
            <person name="Saada N."/>
            <person name="Tang L."/>
            <person name="Weissenberger G."/>
            <person name="Zhu Y."/>
            <person name="Hemphill L."/>
            <person name="Shang Y."/>
            <person name="Youmans B."/>
            <person name="Ayvaz T."/>
            <person name="Ross M."/>
            <person name="Santibanez J."/>
            <person name="Aqrawi P."/>
            <person name="Gross S."/>
            <person name="Joshi V."/>
            <person name="Fowler G."/>
            <person name="Nazareth L."/>
            <person name="Reid J."/>
            <person name="Worley K."/>
            <person name="Petrosino J."/>
            <person name="Highlander S."/>
            <person name="Gibbs R."/>
        </authorList>
    </citation>
    <scope>NUCLEOTIDE SEQUENCE [LARGE SCALE GENOMIC DNA]</scope>
    <source>
        <strain evidence="1">ATCC 33030</strain>
    </source>
</reference>
<dbReference type="STRING" id="585529.HMPREF0291_10177"/>
<accession>D7WAN8</accession>
<dbReference type="HOGENOM" id="CLU_074514_1_0_11"/>
<keyword evidence="2" id="KW-1185">Reference proteome</keyword>
<evidence type="ECO:0000313" key="2">
    <source>
        <dbReference type="Proteomes" id="UP000004208"/>
    </source>
</evidence>
<name>D7WAN8_9CORY</name>
<gene>
    <name evidence="1" type="ORF">HMPREF0291_10177</name>
</gene>
<proteinExistence type="predicted"/>